<feature type="transmembrane region" description="Helical" evidence="1">
    <location>
        <begin position="60"/>
        <end position="77"/>
    </location>
</feature>
<protein>
    <submittedName>
        <fullName evidence="2">Uncharacterized protein</fullName>
    </submittedName>
</protein>
<evidence type="ECO:0000313" key="2">
    <source>
        <dbReference type="EMBL" id="MBC5730038.1"/>
    </source>
</evidence>
<evidence type="ECO:0000313" key="3">
    <source>
        <dbReference type="Proteomes" id="UP000660021"/>
    </source>
</evidence>
<accession>A0ABR7HRA4</accession>
<evidence type="ECO:0000256" key="1">
    <source>
        <dbReference type="SAM" id="Phobius"/>
    </source>
</evidence>
<name>A0ABR7HRA4_9FIRM</name>
<organism evidence="2 3">
    <name type="scientific">Pseudoflavonifractor hominis</name>
    <dbReference type="NCBI Taxonomy" id="2763059"/>
    <lineage>
        <taxon>Bacteria</taxon>
        <taxon>Bacillati</taxon>
        <taxon>Bacillota</taxon>
        <taxon>Clostridia</taxon>
        <taxon>Eubacteriales</taxon>
        <taxon>Oscillospiraceae</taxon>
        <taxon>Pseudoflavonifractor</taxon>
    </lineage>
</organism>
<keyword evidence="3" id="KW-1185">Reference proteome</keyword>
<feature type="transmembrane region" description="Helical" evidence="1">
    <location>
        <begin position="32"/>
        <end position="53"/>
    </location>
</feature>
<keyword evidence="1" id="KW-1133">Transmembrane helix</keyword>
<dbReference type="RefSeq" id="WP_101692375.1">
    <property type="nucleotide sequence ID" value="NZ_JACOPR010000002.1"/>
</dbReference>
<keyword evidence="1" id="KW-0812">Transmembrane</keyword>
<proteinExistence type="predicted"/>
<keyword evidence="1" id="KW-0472">Membrane</keyword>
<sequence length="78" mass="8276">MLTLTLCTAALFLLALIGLVLVAVGLPFAVLFFALLPLALLPVGAVMLLLGLLRTPRQAERILPGLVVFLLGLALLYH</sequence>
<gene>
    <name evidence="2" type="ORF">H8S34_04230</name>
</gene>
<dbReference type="Proteomes" id="UP000660021">
    <property type="component" value="Unassembled WGS sequence"/>
</dbReference>
<dbReference type="EMBL" id="JACOPR010000002">
    <property type="protein sequence ID" value="MBC5730038.1"/>
    <property type="molecule type" value="Genomic_DNA"/>
</dbReference>
<reference evidence="2 3" key="1">
    <citation type="submission" date="2020-08" db="EMBL/GenBank/DDBJ databases">
        <title>Genome public.</title>
        <authorList>
            <person name="Liu C."/>
            <person name="Sun Q."/>
        </authorList>
    </citation>
    <scope>NUCLEOTIDE SEQUENCE [LARGE SCALE GENOMIC DNA]</scope>
    <source>
        <strain evidence="2 3">New-38</strain>
    </source>
</reference>
<comment type="caution">
    <text evidence="2">The sequence shown here is derived from an EMBL/GenBank/DDBJ whole genome shotgun (WGS) entry which is preliminary data.</text>
</comment>